<dbReference type="RefSeq" id="XP_013330990.1">
    <property type="nucleotide sequence ID" value="XM_013475536.1"/>
</dbReference>
<feature type="region of interest" description="Disordered" evidence="5">
    <location>
        <begin position="988"/>
        <end position="1049"/>
    </location>
</feature>
<dbReference type="PANTHER" id="PTHR47336">
    <property type="entry name" value="TRANSCRIPTION FACTOR HMS1-RELATED"/>
    <property type="match status" value="1"/>
</dbReference>
<evidence type="ECO:0000256" key="2">
    <source>
        <dbReference type="ARBA" id="ARBA00023015"/>
    </source>
</evidence>
<dbReference type="PROSITE" id="PS50888">
    <property type="entry name" value="BHLH"/>
    <property type="match status" value="1"/>
</dbReference>
<reference evidence="8 9" key="1">
    <citation type="submission" date="2015-04" db="EMBL/GenBank/DDBJ databases">
        <authorList>
            <person name="Heijne W.H."/>
            <person name="Fedorova N.D."/>
            <person name="Nierman W.C."/>
            <person name="Vollebregt A.W."/>
            <person name="Zhao Z."/>
            <person name="Wu L."/>
            <person name="Kumar M."/>
            <person name="Stam H."/>
            <person name="van den Berg M.A."/>
            <person name="Pel H.J."/>
        </authorList>
    </citation>
    <scope>NUCLEOTIDE SEQUENCE [LARGE SCALE GENOMIC DNA]</scope>
    <source>
        <strain evidence="8 9">CBS 393.64</strain>
    </source>
</reference>
<feature type="compositionally biased region" description="Low complexity" evidence="5">
    <location>
        <begin position="135"/>
        <end position="148"/>
    </location>
</feature>
<dbReference type="GO" id="GO:0003690">
    <property type="term" value="F:double-stranded DNA binding"/>
    <property type="evidence" value="ECO:0007669"/>
    <property type="project" value="UniProtKB-ARBA"/>
</dbReference>
<feature type="region of interest" description="Disordered" evidence="5">
    <location>
        <begin position="276"/>
        <end position="327"/>
    </location>
</feature>
<dbReference type="OrthoDB" id="2133190at2759"/>
<keyword evidence="6" id="KW-1133">Transmembrane helix</keyword>
<feature type="compositionally biased region" description="Basic and acidic residues" evidence="5">
    <location>
        <begin position="352"/>
        <end position="368"/>
    </location>
</feature>
<proteinExistence type="predicted"/>
<dbReference type="SMART" id="SM00353">
    <property type="entry name" value="HLH"/>
    <property type="match status" value="1"/>
</dbReference>
<comment type="caution">
    <text evidence="8">The sequence shown here is derived from an EMBL/GenBank/DDBJ whole genome shotgun (WGS) entry which is preliminary data.</text>
</comment>
<feature type="compositionally biased region" description="Low complexity" evidence="5">
    <location>
        <begin position="877"/>
        <end position="899"/>
    </location>
</feature>
<dbReference type="CDD" id="cd11399">
    <property type="entry name" value="bHLHzip_scHMS1_like"/>
    <property type="match status" value="1"/>
</dbReference>
<gene>
    <name evidence="8" type="ORF">T310_1563</name>
</gene>
<organism evidence="8 9">
    <name type="scientific">Rasamsonia emersonii (strain ATCC 16479 / CBS 393.64 / IMI 116815)</name>
    <dbReference type="NCBI Taxonomy" id="1408163"/>
    <lineage>
        <taxon>Eukaryota</taxon>
        <taxon>Fungi</taxon>
        <taxon>Dikarya</taxon>
        <taxon>Ascomycota</taxon>
        <taxon>Pezizomycotina</taxon>
        <taxon>Eurotiomycetes</taxon>
        <taxon>Eurotiomycetidae</taxon>
        <taxon>Eurotiales</taxon>
        <taxon>Trichocomaceae</taxon>
        <taxon>Rasamsonia</taxon>
    </lineage>
</organism>
<feature type="compositionally biased region" description="Polar residues" evidence="5">
    <location>
        <begin position="78"/>
        <end position="87"/>
    </location>
</feature>
<feature type="region of interest" description="Disordered" evidence="5">
    <location>
        <begin position="345"/>
        <end position="371"/>
    </location>
</feature>
<keyword evidence="6" id="KW-0472">Membrane</keyword>
<dbReference type="GeneID" id="25313914"/>
<comment type="subcellular location">
    <subcellularLocation>
        <location evidence="1">Nucleus</location>
    </subcellularLocation>
</comment>
<dbReference type="STRING" id="1408163.A0A0F4Z3C3"/>
<sequence length="1049" mass="114891">MSAAPVDGGLGPSSSPVGGSGTHESRSDEPSLTTGSGNEVEYDWSQWMRWDWDDITSQTKSNHANDPSNSGLVLDPVSVNTTQSPVNVENMDFSADVSPPGSLTDPTRDWGSSVQGGRHVASSSSSYWKGWDLKNPSTSLSPQSNSSSTRKRKTTSDDDGSAGAEDDSPPESKLPAKKRSHNVIEKRYRANLNEKIAELRDSVPSLRAMSKQGNGSSPGDDDPDGAIPANKLNKASILSKATKYIHHLELRNKRLEEENRALKERLRQLDKLIDQSATASSGSASSPGSYTGTIDSSIGSPPSVFSHAEEPSPTQKPASSLHPPEGLLKVPDYIKQMRASAATDSPFAKSYIQDDRKSKRVSEGDGGGRPRMGLTNKFMLGTLAGLMVVESISTQKKTESTDKGLLAVPFSFLNDKVLPYIRAWHANMNMGPWNSWHVRAISNFLLTAVLVVGCAFVVFLYLFNSRPGFQRSPPKTASDSATAMTPSAFRRQAWLTSIQRVGVPRHRFFLEWFAVTSRWIEYTLGCLLGWKLYSWITGITEEDEKGRVKTWDIAIDAQLAGGDAEVSKSRLVLTIFAAGTLPRSPERMMLKALHCRILLWRLGEPGSFIFRVANDIARLLARYQWGLARKMNRSLPKDHPDSLPSHLAALVERECDEVMIDSVIQRAANLTWNRPTQEATDDDEALLDVVVEDPAIRSSLDSLAAWWSSHVLQRALLRSFEAGHDSPSTEKSRGLLREKLELALNVAPRPSAAYTRALAMKAVFFEEDRIQNIGAVLAALPSKKDKQTQASNFLDSSIPVSVREEIAIAVRCAMIAAILKARATNDTSLPSYLTVRKAIAWFNQLPLDPVELTLVGFTAVYHLLHVVTTYGDLLSASSSSESSSPPSSSGGPSPASTGSWADDERDRKPGATHKRTRSDSITEPTPQYGRVAEDLMYWARHAYNPAFYGFTNSLVDIVEAECIAVCKDVGIDVADHTQSVRSSLRKIMKAERKHRKQHTTGREQTAVEGEDSKGHRRHSLESNDTGYGSGSGSGSYGDDHRQSIMTPLT</sequence>
<dbReference type="FunFam" id="4.10.280.10:FF:000116">
    <property type="entry name" value="Putative HLH transcription factor"/>
    <property type="match status" value="1"/>
</dbReference>
<dbReference type="Proteomes" id="UP000053958">
    <property type="component" value="Unassembled WGS sequence"/>
</dbReference>
<keyword evidence="4" id="KW-0539">Nucleus</keyword>
<dbReference type="InterPro" id="IPR052099">
    <property type="entry name" value="Regulatory_TF_Diverse"/>
</dbReference>
<feature type="compositionally biased region" description="Acidic residues" evidence="5">
    <location>
        <begin position="157"/>
        <end position="169"/>
    </location>
</feature>
<feature type="compositionally biased region" description="Polar residues" evidence="5">
    <location>
        <begin position="110"/>
        <end position="127"/>
    </location>
</feature>
<evidence type="ECO:0000256" key="3">
    <source>
        <dbReference type="ARBA" id="ARBA00023163"/>
    </source>
</evidence>
<dbReference type="GO" id="GO:0046983">
    <property type="term" value="F:protein dimerization activity"/>
    <property type="evidence" value="ECO:0007669"/>
    <property type="project" value="InterPro"/>
</dbReference>
<dbReference type="SUPFAM" id="SSF47459">
    <property type="entry name" value="HLH, helix-loop-helix DNA-binding domain"/>
    <property type="match status" value="1"/>
</dbReference>
<feature type="compositionally biased region" description="Basic residues" evidence="5">
    <location>
        <begin position="988"/>
        <end position="999"/>
    </location>
</feature>
<evidence type="ECO:0000313" key="8">
    <source>
        <dbReference type="EMBL" id="KKA24378.1"/>
    </source>
</evidence>
<feature type="region of interest" description="Disordered" evidence="5">
    <location>
        <begin position="877"/>
        <end position="926"/>
    </location>
</feature>
<dbReference type="Pfam" id="PF00010">
    <property type="entry name" value="HLH"/>
    <property type="match status" value="1"/>
</dbReference>
<protein>
    <submittedName>
        <fullName evidence="8">HLH transcription factor</fullName>
    </submittedName>
</protein>
<evidence type="ECO:0000313" key="9">
    <source>
        <dbReference type="Proteomes" id="UP000053958"/>
    </source>
</evidence>
<dbReference type="PANTHER" id="PTHR47336:SF2">
    <property type="entry name" value="TRANSCRIPTION FACTOR HMS1-RELATED"/>
    <property type="match status" value="1"/>
</dbReference>
<keyword evidence="9" id="KW-1185">Reference proteome</keyword>
<dbReference type="AlphaFoldDB" id="A0A0F4Z3C3"/>
<dbReference type="Gene3D" id="4.10.280.10">
    <property type="entry name" value="Helix-loop-helix DNA-binding domain"/>
    <property type="match status" value="1"/>
</dbReference>
<feature type="domain" description="BHLH" evidence="7">
    <location>
        <begin position="176"/>
        <end position="248"/>
    </location>
</feature>
<dbReference type="EMBL" id="LASV01000063">
    <property type="protein sequence ID" value="KKA24378.1"/>
    <property type="molecule type" value="Genomic_DNA"/>
</dbReference>
<dbReference type="GO" id="GO:0016020">
    <property type="term" value="C:membrane"/>
    <property type="evidence" value="ECO:0007669"/>
    <property type="project" value="UniProtKB-ARBA"/>
</dbReference>
<evidence type="ECO:0000256" key="6">
    <source>
        <dbReference type="SAM" id="Phobius"/>
    </source>
</evidence>
<dbReference type="GO" id="GO:0045944">
    <property type="term" value="P:positive regulation of transcription by RNA polymerase II"/>
    <property type="evidence" value="ECO:0007669"/>
    <property type="project" value="InterPro"/>
</dbReference>
<keyword evidence="2" id="KW-0805">Transcription regulation</keyword>
<keyword evidence="3" id="KW-0804">Transcription</keyword>
<dbReference type="InterPro" id="IPR036638">
    <property type="entry name" value="HLH_DNA-bd_sf"/>
</dbReference>
<dbReference type="GO" id="GO:0005634">
    <property type="term" value="C:nucleus"/>
    <property type="evidence" value="ECO:0007669"/>
    <property type="project" value="UniProtKB-SubCell"/>
</dbReference>
<evidence type="ECO:0000256" key="4">
    <source>
        <dbReference type="ARBA" id="ARBA00023242"/>
    </source>
</evidence>
<dbReference type="InterPro" id="IPR011598">
    <property type="entry name" value="bHLH_dom"/>
</dbReference>
<dbReference type="Pfam" id="PF09427">
    <property type="entry name" value="DUF2014"/>
    <property type="match status" value="1"/>
</dbReference>
<feature type="region of interest" description="Disordered" evidence="5">
    <location>
        <begin position="57"/>
        <end position="231"/>
    </location>
</feature>
<name>A0A0F4Z3C3_RASE3</name>
<evidence type="ECO:0000259" key="7">
    <source>
        <dbReference type="PROSITE" id="PS50888"/>
    </source>
</evidence>
<feature type="transmembrane region" description="Helical" evidence="6">
    <location>
        <begin position="444"/>
        <end position="463"/>
    </location>
</feature>
<evidence type="ECO:0000256" key="5">
    <source>
        <dbReference type="SAM" id="MobiDB-lite"/>
    </source>
</evidence>
<dbReference type="GO" id="GO:0032933">
    <property type="term" value="P:SREBP signaling pathway"/>
    <property type="evidence" value="ECO:0007669"/>
    <property type="project" value="InterPro"/>
</dbReference>
<accession>A0A0F4Z3C3</accession>
<dbReference type="InterPro" id="IPR019006">
    <property type="entry name" value="Sre1_C"/>
</dbReference>
<keyword evidence="6" id="KW-0812">Transmembrane</keyword>
<feature type="region of interest" description="Disordered" evidence="5">
    <location>
        <begin position="1"/>
        <end position="40"/>
    </location>
</feature>
<evidence type="ECO:0000256" key="1">
    <source>
        <dbReference type="ARBA" id="ARBA00004123"/>
    </source>
</evidence>
<feature type="compositionally biased region" description="Low complexity" evidence="5">
    <location>
        <begin position="276"/>
        <end position="293"/>
    </location>
</feature>
<feature type="compositionally biased region" description="Polar residues" evidence="5">
    <location>
        <begin position="57"/>
        <end position="71"/>
    </location>
</feature>